<dbReference type="AlphaFoldDB" id="A0A7D9CWV4"/>
<dbReference type="EMBL" id="CABFWN010000002">
    <property type="protein sequence ID" value="VUG17737.1"/>
    <property type="molecule type" value="Genomic_DNA"/>
</dbReference>
<sequence length="488" mass="53929">MDEVAFYCSKGGDADKKHLSTFGYLSSTHSPKQYLQYRQCYCDRNGAVLTGVGQETKLITACYKKALIQVYLYGKEAPEQRIPIPEPLTCIQIIDHPTIASSSRNSSENWLLVGGSSTGRLYVWELSSGLLLAVKECHYQSMTVIKQCNNYIVTGGADSRVTVWKITDLISDYIVRSQPYAVFSNHTLPVTDIVVSAGLDDDAIIYSSSEDSTIRCYSLVSKQLLTTFVLPQKVTSLASDPSFRALYAGLQNGTIRVINLYNADPSSHVLEAVGGLGKVITLKPDLNNDESIACIQSESADKNKSKEGNAITKTIVNIDGTTIICGDMSGYVFIVDIRTKQIQRKLKTLSGPVSQILLFNAICDDKKLTRDVKDKRIIRDIPILKRVVVNSEIIGKHEITKRLGHLESTAERFDVDEFINTVQSQQKCFENTGKSEIISISGSNASTATKLGETAELKKQLEQMGASFSTLKSKYEELYKEYATIANK</sequence>
<keyword evidence="4 7" id="KW-0853">WD repeat</keyword>
<dbReference type="PANTHER" id="PTHR18763">
    <property type="entry name" value="WD-REPEAT PROTEIN 18"/>
    <property type="match status" value="1"/>
</dbReference>
<dbReference type="InterPro" id="IPR036322">
    <property type="entry name" value="WD40_repeat_dom_sf"/>
</dbReference>
<dbReference type="InterPro" id="IPR001680">
    <property type="entry name" value="WD40_rpt"/>
</dbReference>
<evidence type="ECO:0000256" key="3">
    <source>
        <dbReference type="ARBA" id="ARBA00011141"/>
    </source>
</evidence>
<name>A0A7D9CWV4_DEKBR</name>
<dbReference type="InterPro" id="IPR045227">
    <property type="entry name" value="WDR18/Ipi3/RID3"/>
</dbReference>
<protein>
    <recommendedName>
        <fullName evidence="6 7">Pre-rRNA-processing protein IPI3</fullName>
    </recommendedName>
</protein>
<gene>
    <name evidence="8" type="primary">IPI3</name>
    <name evidence="8" type="ORF">DEBR0S2_15148G</name>
</gene>
<evidence type="ECO:0000313" key="9">
    <source>
        <dbReference type="Proteomes" id="UP000478008"/>
    </source>
</evidence>
<evidence type="ECO:0000256" key="5">
    <source>
        <dbReference type="ARBA" id="ARBA00022737"/>
    </source>
</evidence>
<evidence type="ECO:0000313" key="8">
    <source>
        <dbReference type="EMBL" id="VUG17737.1"/>
    </source>
</evidence>
<evidence type="ECO:0000256" key="6">
    <source>
        <dbReference type="ARBA" id="ARBA00026229"/>
    </source>
</evidence>
<keyword evidence="7" id="KW-0698">rRNA processing</keyword>
<evidence type="ECO:0000256" key="1">
    <source>
        <dbReference type="ARBA" id="ARBA00002355"/>
    </source>
</evidence>
<evidence type="ECO:0000256" key="7">
    <source>
        <dbReference type="RuleBase" id="RU369067"/>
    </source>
</evidence>
<keyword evidence="5" id="KW-0677">Repeat</keyword>
<comment type="subcellular location">
    <subcellularLocation>
        <location evidence="7">Nucleus</location>
    </subcellularLocation>
</comment>
<accession>A0A7D9CWV4</accession>
<proteinExistence type="inferred from homology"/>
<dbReference type="Gene3D" id="2.130.10.10">
    <property type="entry name" value="YVTN repeat-like/Quinoprotein amine dehydrogenase"/>
    <property type="match status" value="1"/>
</dbReference>
<dbReference type="GO" id="GO:0006261">
    <property type="term" value="P:DNA-templated DNA replication"/>
    <property type="evidence" value="ECO:0007669"/>
    <property type="project" value="TreeGrafter"/>
</dbReference>
<dbReference type="GO" id="GO:0120330">
    <property type="term" value="C:rixosome complex"/>
    <property type="evidence" value="ECO:0007669"/>
    <property type="project" value="UniProtKB-UniRule"/>
</dbReference>
<dbReference type="Proteomes" id="UP000478008">
    <property type="component" value="Unassembled WGS sequence"/>
</dbReference>
<comment type="subunit">
    <text evidence="3 7">Component of the RIX1 complex, composed of IPI1, RIX1/IPI2 and IPI3 in a 1:2:2 stoichiometry. The complex interacts (via RIX1) with MDN1 (via its hexameric AAA ATPase ring) and the pre-60S ribosome particles.</text>
</comment>
<comment type="function">
    <text evidence="1 7">Component of the RIX1 complex required for processing of ITS2 sequences from 35S pre-rRNA.</text>
</comment>
<evidence type="ECO:0000256" key="2">
    <source>
        <dbReference type="ARBA" id="ARBA00010143"/>
    </source>
</evidence>
<reference evidence="8 9" key="1">
    <citation type="submission" date="2019-07" db="EMBL/GenBank/DDBJ databases">
        <authorList>
            <person name="Friedrich A."/>
            <person name="Schacherer J."/>
        </authorList>
    </citation>
    <scope>NUCLEOTIDE SEQUENCE [LARGE SCALE GENOMIC DNA]</scope>
</reference>
<dbReference type="GO" id="GO:0005656">
    <property type="term" value="C:nuclear pre-replicative complex"/>
    <property type="evidence" value="ECO:0007669"/>
    <property type="project" value="TreeGrafter"/>
</dbReference>
<dbReference type="SMART" id="SM00320">
    <property type="entry name" value="WD40"/>
    <property type="match status" value="5"/>
</dbReference>
<dbReference type="InterPro" id="IPR015943">
    <property type="entry name" value="WD40/YVTN_repeat-like_dom_sf"/>
</dbReference>
<organism evidence="8 9">
    <name type="scientific">Dekkera bruxellensis</name>
    <name type="common">Brettanomyces custersii</name>
    <dbReference type="NCBI Taxonomy" id="5007"/>
    <lineage>
        <taxon>Eukaryota</taxon>
        <taxon>Fungi</taxon>
        <taxon>Dikarya</taxon>
        <taxon>Ascomycota</taxon>
        <taxon>Saccharomycotina</taxon>
        <taxon>Pichiomycetes</taxon>
        <taxon>Pichiales</taxon>
        <taxon>Pichiaceae</taxon>
        <taxon>Brettanomyces</taxon>
    </lineage>
</organism>
<evidence type="ECO:0000256" key="4">
    <source>
        <dbReference type="ARBA" id="ARBA00022574"/>
    </source>
</evidence>
<dbReference type="GO" id="GO:0006364">
    <property type="term" value="P:rRNA processing"/>
    <property type="evidence" value="ECO:0007669"/>
    <property type="project" value="UniProtKB-UniRule"/>
</dbReference>
<dbReference type="Pfam" id="PF00400">
    <property type="entry name" value="WD40"/>
    <property type="match status" value="1"/>
</dbReference>
<dbReference type="SUPFAM" id="SSF50978">
    <property type="entry name" value="WD40 repeat-like"/>
    <property type="match status" value="1"/>
</dbReference>
<keyword evidence="7" id="KW-0539">Nucleus</keyword>
<dbReference type="PANTHER" id="PTHR18763:SF0">
    <property type="entry name" value="WD REPEAT-CONTAINING PROTEIN 18"/>
    <property type="match status" value="1"/>
</dbReference>
<keyword evidence="9" id="KW-1185">Reference proteome</keyword>
<comment type="similarity">
    <text evidence="2 7">Belongs to the WD repeat IPI3/WDR18 family.</text>
</comment>